<dbReference type="Proteomes" id="UP000191135">
    <property type="component" value="Chromosome"/>
</dbReference>
<organism evidence="7 8">
    <name type="scientific">Martelella mediterranea DSM 17316</name>
    <dbReference type="NCBI Taxonomy" id="1122214"/>
    <lineage>
        <taxon>Bacteria</taxon>
        <taxon>Pseudomonadati</taxon>
        <taxon>Pseudomonadota</taxon>
        <taxon>Alphaproteobacteria</taxon>
        <taxon>Hyphomicrobiales</taxon>
        <taxon>Aurantimonadaceae</taxon>
        <taxon>Martelella</taxon>
    </lineage>
</organism>
<dbReference type="SUPFAM" id="SSF51735">
    <property type="entry name" value="NAD(P)-binding Rossmann-fold domains"/>
    <property type="match status" value="1"/>
</dbReference>
<evidence type="ECO:0000256" key="2">
    <source>
        <dbReference type="ARBA" id="ARBA00023002"/>
    </source>
</evidence>
<dbReference type="GO" id="GO:0051287">
    <property type="term" value="F:NAD binding"/>
    <property type="evidence" value="ECO:0007669"/>
    <property type="project" value="InterPro"/>
</dbReference>
<feature type="domain" description="D-isomer specific 2-hydroxyacid dehydrogenase NAD-binding" evidence="6">
    <location>
        <begin position="113"/>
        <end position="293"/>
    </location>
</feature>
<sequence length="324" mass="34923">MKKPTGTPEIVFLEQETMGPSVDLFRPSLPHRWTSYDKTAPEALVDRLAGAEIAVVNKARIGADALQSLPDLKFIAVAATGYDNIDIHACRARGITVSNVRDYAIDTVPEHVFALILALSKNLTGYRQGVIAGKWQESGQFCYFSHDIRALRDARLAIFGGGAIGKAVGRIGASFGMDVVFAGRKGETAELEKPYIPFDEAIETADVLSMHAPLNSKTHDLIAKPEFARMKRPIIINCGRGGLINEDALVHALENGLVAGAGIDVLTREPPGDDNPLLAVAARDDVIITPHIAWASNAARQEVWRQVVEAIEAFAAGSPVRVLT</sequence>
<evidence type="ECO:0000259" key="6">
    <source>
        <dbReference type="Pfam" id="PF02826"/>
    </source>
</evidence>
<protein>
    <submittedName>
        <fullName evidence="7">Putative 2-hydroxyacid dehydrogenase</fullName>
        <ecNumber evidence="7">1.-.-.-</ecNumber>
    </submittedName>
</protein>
<dbReference type="RefSeq" id="WP_018066226.1">
    <property type="nucleotide sequence ID" value="NZ_AQWH01000021.1"/>
</dbReference>
<evidence type="ECO:0000256" key="3">
    <source>
        <dbReference type="ARBA" id="ARBA00023027"/>
    </source>
</evidence>
<dbReference type="eggNOG" id="COG1052">
    <property type="taxonomic scope" value="Bacteria"/>
</dbReference>
<dbReference type="InterPro" id="IPR006139">
    <property type="entry name" value="D-isomer_2_OHA_DH_cat_dom"/>
</dbReference>
<evidence type="ECO:0000256" key="4">
    <source>
        <dbReference type="RuleBase" id="RU003719"/>
    </source>
</evidence>
<dbReference type="EC" id="1.-.-.-" evidence="7"/>
<dbReference type="STRING" id="1122214.Mame_00574"/>
<evidence type="ECO:0000313" key="7">
    <source>
        <dbReference type="EMBL" id="AQZ49957.1"/>
    </source>
</evidence>
<evidence type="ECO:0000313" key="8">
    <source>
        <dbReference type="Proteomes" id="UP000191135"/>
    </source>
</evidence>
<evidence type="ECO:0000259" key="5">
    <source>
        <dbReference type="Pfam" id="PF00389"/>
    </source>
</evidence>
<accession>A0A1U9YWZ6</accession>
<reference evidence="7 8" key="1">
    <citation type="submission" date="2017-03" db="EMBL/GenBank/DDBJ databases">
        <title>Foreign affairs: Plasmid Transfer between Roseobacters and Rhizobia.</title>
        <authorList>
            <person name="Bartling P."/>
            <person name="Bunk B."/>
            <person name="Overmann J."/>
            <person name="Brinkmann H."/>
            <person name="Petersen J."/>
        </authorList>
    </citation>
    <scope>NUCLEOTIDE SEQUENCE [LARGE SCALE GENOMIC DNA]</scope>
    <source>
        <strain evidence="7 8">MACL11</strain>
    </source>
</reference>
<dbReference type="GO" id="GO:0016616">
    <property type="term" value="F:oxidoreductase activity, acting on the CH-OH group of donors, NAD or NADP as acceptor"/>
    <property type="evidence" value="ECO:0007669"/>
    <property type="project" value="InterPro"/>
</dbReference>
<dbReference type="InterPro" id="IPR050418">
    <property type="entry name" value="D-iso_2-hydroxyacid_DH_PdxB"/>
</dbReference>
<dbReference type="InterPro" id="IPR006140">
    <property type="entry name" value="D-isomer_DH_NAD-bd"/>
</dbReference>
<keyword evidence="2 4" id="KW-0560">Oxidoreductase</keyword>
<feature type="domain" description="D-isomer specific 2-hydroxyacid dehydrogenase catalytic" evidence="5">
    <location>
        <begin position="36"/>
        <end position="320"/>
    </location>
</feature>
<comment type="similarity">
    <text evidence="1 4">Belongs to the D-isomer specific 2-hydroxyacid dehydrogenase family.</text>
</comment>
<dbReference type="PANTHER" id="PTHR43761">
    <property type="entry name" value="D-ISOMER SPECIFIC 2-HYDROXYACID DEHYDROGENASE FAMILY PROTEIN (AFU_ORTHOLOGUE AFUA_1G13630)"/>
    <property type="match status" value="1"/>
</dbReference>
<dbReference type="AlphaFoldDB" id="A0A1U9YWZ6"/>
<keyword evidence="3" id="KW-0520">NAD</keyword>
<dbReference type="OrthoDB" id="9793626at2"/>
<dbReference type="Pfam" id="PF02826">
    <property type="entry name" value="2-Hacid_dh_C"/>
    <property type="match status" value="1"/>
</dbReference>
<dbReference type="PANTHER" id="PTHR43761:SF1">
    <property type="entry name" value="D-ISOMER SPECIFIC 2-HYDROXYACID DEHYDROGENASE CATALYTIC DOMAIN-CONTAINING PROTEIN-RELATED"/>
    <property type="match status" value="1"/>
</dbReference>
<proteinExistence type="inferred from homology"/>
<dbReference type="InterPro" id="IPR036291">
    <property type="entry name" value="NAD(P)-bd_dom_sf"/>
</dbReference>
<gene>
    <name evidence="7" type="ORF">Mame_00574</name>
</gene>
<dbReference type="SUPFAM" id="SSF52283">
    <property type="entry name" value="Formate/glycerate dehydrogenase catalytic domain-like"/>
    <property type="match status" value="1"/>
</dbReference>
<dbReference type="Pfam" id="PF00389">
    <property type="entry name" value="2-Hacid_dh"/>
    <property type="match status" value="1"/>
</dbReference>
<evidence type="ECO:0000256" key="1">
    <source>
        <dbReference type="ARBA" id="ARBA00005854"/>
    </source>
</evidence>
<keyword evidence="8" id="KW-1185">Reference proteome</keyword>
<dbReference type="CDD" id="cd12162">
    <property type="entry name" value="2-Hacid_dh_4"/>
    <property type="match status" value="1"/>
</dbReference>
<name>A0A1U9YWZ6_9HYPH</name>
<dbReference type="KEGG" id="mmed:Mame_00574"/>
<dbReference type="EMBL" id="CP020330">
    <property type="protein sequence ID" value="AQZ49957.1"/>
    <property type="molecule type" value="Genomic_DNA"/>
</dbReference>
<dbReference type="Gene3D" id="3.40.50.720">
    <property type="entry name" value="NAD(P)-binding Rossmann-like Domain"/>
    <property type="match status" value="2"/>
</dbReference>